<name>T1HBR2_RHOPR</name>
<keyword evidence="1" id="KW-0344">Guanine-nucleotide releasing factor</keyword>
<protein>
    <submittedName>
        <fullName evidence="3">PH domain-containing protein</fullName>
    </submittedName>
</protein>
<dbReference type="EnsemblMetazoa" id="RPRC001474-RA">
    <property type="protein sequence ID" value="RPRC001474-PA"/>
    <property type="gene ID" value="RPRC001474"/>
</dbReference>
<dbReference type="PANTHER" id="PTHR12877">
    <property type="entry name" value="RHO GUANINE NUCLEOTIDE EXCHANGE FACTOR"/>
    <property type="match status" value="1"/>
</dbReference>
<reference evidence="3" key="1">
    <citation type="submission" date="2015-05" db="UniProtKB">
        <authorList>
            <consortium name="EnsemblMetazoa"/>
        </authorList>
    </citation>
    <scope>IDENTIFICATION</scope>
</reference>
<evidence type="ECO:0000313" key="4">
    <source>
        <dbReference type="Proteomes" id="UP000015103"/>
    </source>
</evidence>
<proteinExistence type="predicted"/>
<dbReference type="EMBL" id="ACPB03007620">
    <property type="status" value="NOT_ANNOTATED_CDS"/>
    <property type="molecule type" value="Genomic_DNA"/>
</dbReference>
<dbReference type="eggNOG" id="KOG3522">
    <property type="taxonomic scope" value="Eukaryota"/>
</dbReference>
<dbReference type="HOGENOM" id="CLU_547817_0_0_1"/>
<evidence type="ECO:0000256" key="2">
    <source>
        <dbReference type="SAM" id="MobiDB-lite"/>
    </source>
</evidence>
<dbReference type="STRING" id="13249.T1HBR2"/>
<dbReference type="OMA" id="GHISYMA"/>
<feature type="region of interest" description="Disordered" evidence="2">
    <location>
        <begin position="437"/>
        <end position="461"/>
    </location>
</feature>
<keyword evidence="4" id="KW-1185">Reference proteome</keyword>
<dbReference type="InParanoid" id="T1HBR2"/>
<organism evidence="3 4">
    <name type="scientific">Rhodnius prolixus</name>
    <name type="common">Triatomid bug</name>
    <dbReference type="NCBI Taxonomy" id="13249"/>
    <lineage>
        <taxon>Eukaryota</taxon>
        <taxon>Metazoa</taxon>
        <taxon>Ecdysozoa</taxon>
        <taxon>Arthropoda</taxon>
        <taxon>Hexapoda</taxon>
        <taxon>Insecta</taxon>
        <taxon>Pterygota</taxon>
        <taxon>Neoptera</taxon>
        <taxon>Paraneoptera</taxon>
        <taxon>Hemiptera</taxon>
        <taxon>Heteroptera</taxon>
        <taxon>Panheteroptera</taxon>
        <taxon>Cimicomorpha</taxon>
        <taxon>Reduviidae</taxon>
        <taxon>Triatominae</taxon>
        <taxon>Rhodnius</taxon>
    </lineage>
</organism>
<evidence type="ECO:0000313" key="3">
    <source>
        <dbReference type="EnsemblMetazoa" id="RPRC001474-PA"/>
    </source>
</evidence>
<dbReference type="InterPro" id="IPR001849">
    <property type="entry name" value="PH_domain"/>
</dbReference>
<sequence length="498" mass="54904">MKYCQEQEVNGDVTRGLLDNIQREIQRKDEQMAWLDSCCLQLAIRGKEESFTFQMNSQEARKEWITELRLARLALDPSNSPAWEVPEQELRPSNKMPLFVAAHPVYTPDPNAEVTCGCYYSTTCGKTAYLWVCTFDGVDSQLSIAQTWQTSLKPLTQVLVVGFRVTAIEYIRGTDTVWLGTTNNRLLVYSVCDVERPELVHSLAVTGEVVNIKMHCDNVFVSLTTGRLLMYRRHCSLTEPEELVLGPEPVSAVLPINLSLFAATGKTVTVLSAITGELQKSFTIQNDVSGGHISYMAHSGVGLWLSLANSCTISLYHTETFTHLQDINVAGNVVRVTGIHKTVTVTSLMAVKGLLWVGTDAGVALTVPLPRLEGVPIISGRVNVSLHGHTGPLTLMVPLTDPPPTLKRPASRALASDVYGLYGQLMYVKDYEDDRSDSDWSCPSSTSEPSGPPTSSGDPRYHHTLVTITAGNSYVNYQHSSYNNASSLPHVIIWEMKL</sequence>
<dbReference type="Pfam" id="PF19056">
    <property type="entry name" value="WD40_2"/>
    <property type="match status" value="1"/>
</dbReference>
<dbReference type="PANTHER" id="PTHR12877:SF7">
    <property type="entry name" value="RHO GUANINE NUCLEOTIDE EXCHANGE FACTOR 10-LIKE PROTEIN"/>
    <property type="match status" value="1"/>
</dbReference>
<feature type="compositionally biased region" description="Low complexity" evidence="2">
    <location>
        <begin position="439"/>
        <end position="458"/>
    </location>
</feature>
<accession>T1HBR2</accession>
<dbReference type="Proteomes" id="UP000015103">
    <property type="component" value="Unassembled WGS sequence"/>
</dbReference>
<dbReference type="GO" id="GO:0030036">
    <property type="term" value="P:actin cytoskeleton organization"/>
    <property type="evidence" value="ECO:0007669"/>
    <property type="project" value="TreeGrafter"/>
</dbReference>
<dbReference type="VEuPathDB" id="VectorBase:RPRC001474"/>
<dbReference type="SUPFAM" id="SSF50998">
    <property type="entry name" value="Quinoprotein alcohol dehydrogenase-like"/>
    <property type="match status" value="1"/>
</dbReference>
<dbReference type="InterPro" id="IPR039919">
    <property type="entry name" value="ARHGEF10/ARHGEF17"/>
</dbReference>
<evidence type="ECO:0000256" key="1">
    <source>
        <dbReference type="ARBA" id="ARBA00022658"/>
    </source>
</evidence>
<dbReference type="InterPro" id="IPR011047">
    <property type="entry name" value="Quinoprotein_ADH-like_sf"/>
</dbReference>
<dbReference type="AlphaFoldDB" id="T1HBR2"/>
<dbReference type="PROSITE" id="PS50003">
    <property type="entry name" value="PH_DOMAIN"/>
    <property type="match status" value="1"/>
</dbReference>
<dbReference type="GO" id="GO:0051496">
    <property type="term" value="P:positive regulation of stress fiber assembly"/>
    <property type="evidence" value="ECO:0007669"/>
    <property type="project" value="TreeGrafter"/>
</dbReference>
<dbReference type="SUPFAM" id="SSF50729">
    <property type="entry name" value="PH domain-like"/>
    <property type="match status" value="1"/>
</dbReference>
<dbReference type="GO" id="GO:0005085">
    <property type="term" value="F:guanyl-nucleotide exchange factor activity"/>
    <property type="evidence" value="ECO:0007669"/>
    <property type="project" value="UniProtKB-KW"/>
</dbReference>